<organism evidence="1 2">
    <name type="scientific">Vibrio astriarenae</name>
    <dbReference type="NCBI Taxonomy" id="1481923"/>
    <lineage>
        <taxon>Bacteria</taxon>
        <taxon>Pseudomonadati</taxon>
        <taxon>Pseudomonadota</taxon>
        <taxon>Gammaproteobacteria</taxon>
        <taxon>Vibrionales</taxon>
        <taxon>Vibrionaceae</taxon>
        <taxon>Vibrio</taxon>
    </lineage>
</organism>
<reference evidence="1 2" key="1">
    <citation type="submission" date="2020-01" db="EMBL/GenBank/DDBJ databases">
        <title>Whole genome and functional gene identification of agarase of Vibrio HN897.</title>
        <authorList>
            <person name="Liu Y."/>
            <person name="Zhao Z."/>
        </authorList>
    </citation>
    <scope>NUCLEOTIDE SEQUENCE [LARGE SCALE GENOMIC DNA]</scope>
    <source>
        <strain evidence="1 2">HN897</strain>
    </source>
</reference>
<evidence type="ECO:0000313" key="1">
    <source>
        <dbReference type="EMBL" id="QIA64022.1"/>
    </source>
</evidence>
<dbReference type="KEGG" id="vas:GT360_11105"/>
<proteinExistence type="predicted"/>
<dbReference type="Proteomes" id="UP000464262">
    <property type="component" value="Chromosome 1"/>
</dbReference>
<dbReference type="EMBL" id="CP047475">
    <property type="protein sequence ID" value="QIA64022.1"/>
    <property type="molecule type" value="Genomic_DNA"/>
</dbReference>
<sequence length="117" mass="12509">MSFSLGGVNTHPSDLVSGHSVAGDSESINRSLVMIDNVGRELVGSWTNRPPVQAVPTEAQLPDAIQQAAQRYGAEGTVQGVYHDGTVYVVAEHVHTPDDVRKVLLHEIAGQHGLHSH</sequence>
<accession>A0A7Z2YE38</accession>
<evidence type="ECO:0000313" key="2">
    <source>
        <dbReference type="Proteomes" id="UP000464262"/>
    </source>
</evidence>
<name>A0A7Z2YE38_9VIBR</name>
<protein>
    <submittedName>
        <fullName evidence="1">Uncharacterized protein</fullName>
    </submittedName>
</protein>
<dbReference type="RefSeq" id="WP_164648931.1">
    <property type="nucleotide sequence ID" value="NZ_CP047475.1"/>
</dbReference>
<gene>
    <name evidence="1" type="ORF">GT360_11105</name>
</gene>
<keyword evidence="2" id="KW-1185">Reference proteome</keyword>
<dbReference type="AlphaFoldDB" id="A0A7Z2YE38"/>